<keyword evidence="2" id="KW-0732">Signal</keyword>
<evidence type="ECO:0000256" key="2">
    <source>
        <dbReference type="SAM" id="SignalP"/>
    </source>
</evidence>
<feature type="chain" id="PRO_5047541465" evidence="2">
    <location>
        <begin position="21"/>
        <end position="258"/>
    </location>
</feature>
<gene>
    <name evidence="4" type="ORF">ACFSAH_18590</name>
</gene>
<evidence type="ECO:0000313" key="5">
    <source>
        <dbReference type="Proteomes" id="UP001597118"/>
    </source>
</evidence>
<dbReference type="CDD" id="cd00413">
    <property type="entry name" value="Glyco_hydrolase_16"/>
    <property type="match status" value="1"/>
</dbReference>
<dbReference type="PROSITE" id="PS51257">
    <property type="entry name" value="PROKAR_LIPOPROTEIN"/>
    <property type="match status" value="1"/>
</dbReference>
<protein>
    <submittedName>
        <fullName evidence="4">Glycoside hydrolase family 16 protein</fullName>
    </submittedName>
</protein>
<feature type="domain" description="GH16" evidence="3">
    <location>
        <begin position="33"/>
        <end position="258"/>
    </location>
</feature>
<sequence>MNKYYIFLLAVLLSSSCSKHVSPKSDTEKKAEPQYGHLTNTITFSGYEWRVKKTIETQGPGPNYWSGENVWVDENGWLHLRIKKNDKTGIWECGEVASTQKFGYGTYQWKIEGDISRFDKNIVLGLFNYSGNNMYDEMDIEIARWGNDAWPNLNFTVYSATGRTDARHKSHTKFFTMEGTKSTHRFTWKEGELTLKSMVGFHDDDTGLIESKTFTNADVPISTLTMPAYMNLWLFEGKAPSDNKSVEIIIKEFRFIPL</sequence>
<keyword evidence="5" id="KW-1185">Reference proteome</keyword>
<keyword evidence="4" id="KW-0378">Hydrolase</keyword>
<dbReference type="SUPFAM" id="SSF49899">
    <property type="entry name" value="Concanavalin A-like lectins/glucanases"/>
    <property type="match status" value="1"/>
</dbReference>
<dbReference type="InterPro" id="IPR000757">
    <property type="entry name" value="Beta-glucanase-like"/>
</dbReference>
<dbReference type="PROSITE" id="PS51762">
    <property type="entry name" value="GH16_2"/>
    <property type="match status" value="1"/>
</dbReference>
<name>A0ABW4IGJ2_9SPHI</name>
<reference evidence="5" key="1">
    <citation type="journal article" date="2019" name="Int. J. Syst. Evol. Microbiol.">
        <title>The Global Catalogue of Microorganisms (GCM) 10K type strain sequencing project: providing services to taxonomists for standard genome sequencing and annotation.</title>
        <authorList>
            <consortium name="The Broad Institute Genomics Platform"/>
            <consortium name="The Broad Institute Genome Sequencing Center for Infectious Disease"/>
            <person name="Wu L."/>
            <person name="Ma J."/>
        </authorList>
    </citation>
    <scope>NUCLEOTIDE SEQUENCE [LARGE SCALE GENOMIC DNA]</scope>
    <source>
        <strain evidence="5">CCUG 53762</strain>
    </source>
</reference>
<dbReference type="InterPro" id="IPR013320">
    <property type="entry name" value="ConA-like_dom_sf"/>
</dbReference>
<comment type="caution">
    <text evidence="4">The sequence shown here is derived from an EMBL/GenBank/DDBJ whole genome shotgun (WGS) entry which is preliminary data.</text>
</comment>
<comment type="similarity">
    <text evidence="1">Belongs to the glycosyl hydrolase 16 family.</text>
</comment>
<accession>A0ABW4IGJ2</accession>
<dbReference type="Gene3D" id="2.60.120.200">
    <property type="match status" value="1"/>
</dbReference>
<dbReference type="Proteomes" id="UP001597118">
    <property type="component" value="Unassembled WGS sequence"/>
</dbReference>
<evidence type="ECO:0000313" key="4">
    <source>
        <dbReference type="EMBL" id="MFD1631886.1"/>
    </source>
</evidence>
<feature type="signal peptide" evidence="2">
    <location>
        <begin position="1"/>
        <end position="20"/>
    </location>
</feature>
<proteinExistence type="inferred from homology"/>
<dbReference type="EMBL" id="JBHUDG010000051">
    <property type="protein sequence ID" value="MFD1631886.1"/>
    <property type="molecule type" value="Genomic_DNA"/>
</dbReference>
<evidence type="ECO:0000259" key="3">
    <source>
        <dbReference type="PROSITE" id="PS51762"/>
    </source>
</evidence>
<dbReference type="RefSeq" id="WP_379664208.1">
    <property type="nucleotide sequence ID" value="NZ_JBHUDG010000051.1"/>
</dbReference>
<evidence type="ECO:0000256" key="1">
    <source>
        <dbReference type="ARBA" id="ARBA00006865"/>
    </source>
</evidence>
<dbReference type="GO" id="GO:0016787">
    <property type="term" value="F:hydrolase activity"/>
    <property type="evidence" value="ECO:0007669"/>
    <property type="project" value="UniProtKB-KW"/>
</dbReference>
<organism evidence="4 5">
    <name type="scientific">Pseudopedobacter beijingensis</name>
    <dbReference type="NCBI Taxonomy" id="1207056"/>
    <lineage>
        <taxon>Bacteria</taxon>
        <taxon>Pseudomonadati</taxon>
        <taxon>Bacteroidota</taxon>
        <taxon>Sphingobacteriia</taxon>
        <taxon>Sphingobacteriales</taxon>
        <taxon>Sphingobacteriaceae</taxon>
        <taxon>Pseudopedobacter</taxon>
    </lineage>
</organism>